<dbReference type="Proteomes" id="UP000199406">
    <property type="component" value="Unassembled WGS sequence"/>
</dbReference>
<protein>
    <submittedName>
        <fullName evidence="2">DinB superfamily protein</fullName>
    </submittedName>
</protein>
<dbReference type="SUPFAM" id="SSF109854">
    <property type="entry name" value="DinB/YfiT-like putative metalloenzymes"/>
    <property type="match status" value="1"/>
</dbReference>
<dbReference type="InterPro" id="IPR024775">
    <property type="entry name" value="DinB-like"/>
</dbReference>
<gene>
    <name evidence="2" type="ORF">SAMN05660662_0180</name>
</gene>
<organism evidence="2 3">
    <name type="scientific">Blastococcus aurantiacus</name>
    <dbReference type="NCBI Taxonomy" id="1550231"/>
    <lineage>
        <taxon>Bacteria</taxon>
        <taxon>Bacillati</taxon>
        <taxon>Actinomycetota</taxon>
        <taxon>Actinomycetes</taxon>
        <taxon>Geodermatophilales</taxon>
        <taxon>Geodermatophilaceae</taxon>
        <taxon>Blastococcus</taxon>
    </lineage>
</organism>
<dbReference type="OrthoDB" id="5196031at2"/>
<dbReference type="Pfam" id="PF12867">
    <property type="entry name" value="DinB_2"/>
    <property type="match status" value="1"/>
</dbReference>
<dbReference type="EMBL" id="FNBT01000010">
    <property type="protein sequence ID" value="SDG05566.1"/>
    <property type="molecule type" value="Genomic_DNA"/>
</dbReference>
<reference evidence="3" key="1">
    <citation type="submission" date="2016-10" db="EMBL/GenBank/DDBJ databases">
        <authorList>
            <person name="Varghese N."/>
            <person name="Submissions S."/>
        </authorList>
    </citation>
    <scope>NUCLEOTIDE SEQUENCE [LARGE SCALE GENOMIC DNA]</scope>
    <source>
        <strain evidence="3">DSM 44268</strain>
    </source>
</reference>
<keyword evidence="3" id="KW-1185">Reference proteome</keyword>
<evidence type="ECO:0000313" key="3">
    <source>
        <dbReference type="Proteomes" id="UP000199406"/>
    </source>
</evidence>
<proteinExistence type="predicted"/>
<dbReference type="AlphaFoldDB" id="A0A1G7R465"/>
<evidence type="ECO:0000313" key="2">
    <source>
        <dbReference type="EMBL" id="SDG05566.1"/>
    </source>
</evidence>
<feature type="domain" description="DinB-like" evidence="1">
    <location>
        <begin position="62"/>
        <end position="173"/>
    </location>
</feature>
<evidence type="ECO:0000259" key="1">
    <source>
        <dbReference type="Pfam" id="PF12867"/>
    </source>
</evidence>
<dbReference type="InterPro" id="IPR034660">
    <property type="entry name" value="DinB/YfiT-like"/>
</dbReference>
<accession>A0A1G7R465</accession>
<dbReference type="Gene3D" id="1.20.120.450">
    <property type="entry name" value="dinb family like domain"/>
    <property type="match status" value="1"/>
</dbReference>
<dbReference type="RefSeq" id="WP_091771144.1">
    <property type="nucleotide sequence ID" value="NZ_FNBT01000010.1"/>
</dbReference>
<sequence length="178" mass="19873">MTLIHSVLGFVARSTVALEAQQTRVGLLVGAAADDGRWHAVLQPEDRRRLVHLGHFTEYAIELDWTVGDVAGHVRDSAQIFTDRLTRMCRERQPQLADFVTDAPERLADYRSRPPTQLLQELRRAQNTLLLTVAGIRATELSRTGHHPLIGPVSVADVLNFLPGHQLDHAQQLAAQLR</sequence>
<name>A0A1G7R465_9ACTN</name>